<dbReference type="GO" id="GO:0008381">
    <property type="term" value="F:mechanosensitive monoatomic ion channel activity"/>
    <property type="evidence" value="ECO:0007669"/>
    <property type="project" value="InterPro"/>
</dbReference>
<evidence type="ECO:0000256" key="8">
    <source>
        <dbReference type="ARBA" id="ARBA00023303"/>
    </source>
</evidence>
<dbReference type="Pfam" id="PF01741">
    <property type="entry name" value="MscL"/>
    <property type="match status" value="1"/>
</dbReference>
<keyword evidence="7 9" id="KW-0472">Membrane</keyword>
<keyword evidence="6" id="KW-0406">Ion transport</keyword>
<dbReference type="NCBIfam" id="TIGR00220">
    <property type="entry name" value="mscL"/>
    <property type="match status" value="1"/>
</dbReference>
<comment type="subcellular location">
    <subcellularLocation>
        <location evidence="1">Membrane</location>
        <topology evidence="1">Multi-pass membrane protein</topology>
    </subcellularLocation>
</comment>
<evidence type="ECO:0000256" key="7">
    <source>
        <dbReference type="ARBA" id="ARBA00023136"/>
    </source>
</evidence>
<protein>
    <submittedName>
        <fullName evidence="10">13770_t:CDS:1</fullName>
    </submittedName>
</protein>
<keyword evidence="8" id="KW-0407">Ion channel</keyword>
<dbReference type="GO" id="GO:0016020">
    <property type="term" value="C:membrane"/>
    <property type="evidence" value="ECO:0007669"/>
    <property type="project" value="UniProtKB-SubCell"/>
</dbReference>
<dbReference type="InterPro" id="IPR001185">
    <property type="entry name" value="MS_channel"/>
</dbReference>
<keyword evidence="3" id="KW-1003">Cell membrane</keyword>
<reference evidence="10" key="1">
    <citation type="submission" date="2021-06" db="EMBL/GenBank/DDBJ databases">
        <authorList>
            <person name="Kallberg Y."/>
            <person name="Tangrot J."/>
            <person name="Rosling A."/>
        </authorList>
    </citation>
    <scope>NUCLEOTIDE SEQUENCE</scope>
    <source>
        <strain evidence="10">CL551</strain>
    </source>
</reference>
<evidence type="ECO:0000256" key="5">
    <source>
        <dbReference type="ARBA" id="ARBA00022989"/>
    </source>
</evidence>
<dbReference type="AlphaFoldDB" id="A0A9N9I1U3"/>
<keyword evidence="4 9" id="KW-0812">Transmembrane</keyword>
<feature type="transmembrane region" description="Helical" evidence="9">
    <location>
        <begin position="20"/>
        <end position="41"/>
    </location>
</feature>
<name>A0A9N9I1U3_9GLOM</name>
<dbReference type="EMBL" id="CAJVPV010021066">
    <property type="protein sequence ID" value="CAG8716733.1"/>
    <property type="molecule type" value="Genomic_DNA"/>
</dbReference>
<accession>A0A9N9I1U3</accession>
<dbReference type="OrthoDB" id="10010920at2759"/>
<dbReference type="Gene3D" id="1.10.1200.120">
    <property type="entry name" value="Large-conductance mechanosensitive channel, MscL, domain 1"/>
    <property type="match status" value="1"/>
</dbReference>
<gene>
    <name evidence="10" type="ORF">AMORRO_LOCUS13054</name>
</gene>
<keyword evidence="11" id="KW-1185">Reference proteome</keyword>
<evidence type="ECO:0000256" key="2">
    <source>
        <dbReference type="ARBA" id="ARBA00022448"/>
    </source>
</evidence>
<evidence type="ECO:0000256" key="6">
    <source>
        <dbReference type="ARBA" id="ARBA00023065"/>
    </source>
</evidence>
<evidence type="ECO:0000256" key="1">
    <source>
        <dbReference type="ARBA" id="ARBA00004141"/>
    </source>
</evidence>
<evidence type="ECO:0000256" key="3">
    <source>
        <dbReference type="ARBA" id="ARBA00022475"/>
    </source>
</evidence>
<feature type="non-terminal residue" evidence="10">
    <location>
        <position position="113"/>
    </location>
</feature>
<feature type="transmembrane region" description="Helical" evidence="9">
    <location>
        <begin position="93"/>
        <end position="112"/>
    </location>
</feature>
<evidence type="ECO:0000313" key="10">
    <source>
        <dbReference type="EMBL" id="CAG8716733.1"/>
    </source>
</evidence>
<dbReference type="SUPFAM" id="SSF81330">
    <property type="entry name" value="Gated mechanosensitive channel"/>
    <property type="match status" value="1"/>
</dbReference>
<proteinExistence type="predicted"/>
<organism evidence="10 11">
    <name type="scientific">Acaulospora morrowiae</name>
    <dbReference type="NCBI Taxonomy" id="94023"/>
    <lineage>
        <taxon>Eukaryota</taxon>
        <taxon>Fungi</taxon>
        <taxon>Fungi incertae sedis</taxon>
        <taxon>Mucoromycota</taxon>
        <taxon>Glomeromycotina</taxon>
        <taxon>Glomeromycetes</taxon>
        <taxon>Diversisporales</taxon>
        <taxon>Acaulosporaceae</taxon>
        <taxon>Acaulospora</taxon>
    </lineage>
</organism>
<evidence type="ECO:0000313" key="11">
    <source>
        <dbReference type="Proteomes" id="UP000789342"/>
    </source>
</evidence>
<dbReference type="InterPro" id="IPR036019">
    <property type="entry name" value="MscL_channel"/>
</dbReference>
<evidence type="ECO:0000256" key="4">
    <source>
        <dbReference type="ARBA" id="ARBA00022692"/>
    </source>
</evidence>
<keyword evidence="5 9" id="KW-1133">Transmembrane helix</keyword>
<dbReference type="PANTHER" id="PTHR30266:SF2">
    <property type="entry name" value="LARGE-CONDUCTANCE MECHANOSENSITIVE CHANNEL"/>
    <property type="match status" value="1"/>
</dbReference>
<keyword evidence="2" id="KW-0813">Transport</keyword>
<comment type="caution">
    <text evidence="10">The sequence shown here is derived from an EMBL/GenBank/DDBJ whole genome shotgun (WGS) entry which is preliminary data.</text>
</comment>
<dbReference type="InterPro" id="IPR037673">
    <property type="entry name" value="MSC/AndL"/>
</dbReference>
<dbReference type="PANTHER" id="PTHR30266">
    <property type="entry name" value="MECHANOSENSITIVE CHANNEL MSCL"/>
    <property type="match status" value="1"/>
</dbReference>
<dbReference type="Proteomes" id="UP000789342">
    <property type="component" value="Unassembled WGS sequence"/>
</dbReference>
<evidence type="ECO:0000256" key="9">
    <source>
        <dbReference type="SAM" id="Phobius"/>
    </source>
</evidence>
<sequence length="113" mass="12524">MCSGIWKDFKDFLNNRGGNVVDLGIGIIIGSAFSMLVNSFVSDILTPPLGLISYGTSLQNYFIIIRPGKTPNATYSTPEQARDDGAVTENVGIFINTIINFLFVVFTLFWIFY</sequence>